<reference evidence="4" key="1">
    <citation type="submission" date="2020-01" db="EMBL/GenBank/DDBJ databases">
        <title>Genome Sequencing of Three Apophysomyces-Like Fungal Strains Confirms a Novel Fungal Genus in the Mucoromycota with divergent Burkholderia-like Endosymbiotic Bacteria.</title>
        <authorList>
            <person name="Stajich J.E."/>
            <person name="Macias A.M."/>
            <person name="Carter-House D."/>
            <person name="Lovett B."/>
            <person name="Kasson L.R."/>
            <person name="Berry K."/>
            <person name="Grigoriev I."/>
            <person name="Chang Y."/>
            <person name="Spatafora J."/>
            <person name="Kasson M.T."/>
        </authorList>
    </citation>
    <scope>NUCLEOTIDE SEQUENCE</scope>
    <source>
        <strain evidence="4">NRRL A-21654</strain>
    </source>
</reference>
<sequence length="253" mass="28690">MNIPSSNINTANKLDEKLWDLDPHTIDDWLEVDLRESGLLPNDKSDKNQYVPIDPQDRMPLTPQSECSMSPLKTGSSLEEITQRRMSPADIMKASQVLHTNPQLASLLKALSLLGSIQRSSNTVTSHHIDTASAIKQQPAKTPTKRARNPEDDNKQPIDLLDQQAIKRQKNTDAARRSRLRKVLKMEALERRVRELEVDNERLLLHIAVAESERSAAISKEQRNRERVSQLESQLAEAHKALMKDFRTDDNAP</sequence>
<feature type="coiled-coil region" evidence="1">
    <location>
        <begin position="179"/>
        <end position="213"/>
    </location>
</feature>
<gene>
    <name evidence="4" type="ORF">EC973_007339</name>
</gene>
<dbReference type="EMBL" id="JABAYA010000053">
    <property type="protein sequence ID" value="KAF7727578.1"/>
    <property type="molecule type" value="Genomic_DNA"/>
</dbReference>
<dbReference type="InterPro" id="IPR046347">
    <property type="entry name" value="bZIP_sf"/>
</dbReference>
<protein>
    <recommendedName>
        <fullName evidence="3">BZIP domain-containing protein</fullName>
    </recommendedName>
</protein>
<feature type="region of interest" description="Disordered" evidence="2">
    <location>
        <begin position="40"/>
        <end position="76"/>
    </location>
</feature>
<accession>A0A8H7BPX3</accession>
<evidence type="ECO:0000313" key="4">
    <source>
        <dbReference type="EMBL" id="KAF7727578.1"/>
    </source>
</evidence>
<dbReference type="Gene3D" id="3.30.160.60">
    <property type="entry name" value="Classic Zinc Finger"/>
    <property type="match status" value="1"/>
</dbReference>
<name>A0A8H7BPX3_9FUNG</name>
<dbReference type="SMART" id="SM00338">
    <property type="entry name" value="BRLZ"/>
    <property type="match status" value="1"/>
</dbReference>
<dbReference type="InterPro" id="IPR004827">
    <property type="entry name" value="bZIP"/>
</dbReference>
<feature type="compositionally biased region" description="Polar residues" evidence="2">
    <location>
        <begin position="62"/>
        <end position="76"/>
    </location>
</feature>
<dbReference type="OrthoDB" id="2257100at2759"/>
<feature type="domain" description="BZIP" evidence="3">
    <location>
        <begin position="161"/>
        <end position="213"/>
    </location>
</feature>
<feature type="region of interest" description="Disordered" evidence="2">
    <location>
        <begin position="131"/>
        <end position="156"/>
    </location>
</feature>
<dbReference type="PROSITE" id="PS50217">
    <property type="entry name" value="BZIP"/>
    <property type="match status" value="1"/>
</dbReference>
<dbReference type="GO" id="GO:0003700">
    <property type="term" value="F:DNA-binding transcription factor activity"/>
    <property type="evidence" value="ECO:0007669"/>
    <property type="project" value="InterPro"/>
</dbReference>
<dbReference type="CDD" id="cd12193">
    <property type="entry name" value="bZIP_GCN4"/>
    <property type="match status" value="1"/>
</dbReference>
<keyword evidence="1" id="KW-0175">Coiled coil</keyword>
<comment type="caution">
    <text evidence="4">The sequence shown here is derived from an EMBL/GenBank/DDBJ whole genome shotgun (WGS) entry which is preliminary data.</text>
</comment>
<evidence type="ECO:0000256" key="2">
    <source>
        <dbReference type="SAM" id="MobiDB-lite"/>
    </source>
</evidence>
<evidence type="ECO:0000313" key="5">
    <source>
        <dbReference type="Proteomes" id="UP000605846"/>
    </source>
</evidence>
<dbReference type="SUPFAM" id="SSF57959">
    <property type="entry name" value="Leucine zipper domain"/>
    <property type="match status" value="1"/>
</dbReference>
<dbReference type="Proteomes" id="UP000605846">
    <property type="component" value="Unassembled WGS sequence"/>
</dbReference>
<evidence type="ECO:0000259" key="3">
    <source>
        <dbReference type="PROSITE" id="PS50217"/>
    </source>
</evidence>
<dbReference type="PROSITE" id="PS00036">
    <property type="entry name" value="BZIP_BASIC"/>
    <property type="match status" value="1"/>
</dbReference>
<organism evidence="4 5">
    <name type="scientific">Apophysomyces ossiformis</name>
    <dbReference type="NCBI Taxonomy" id="679940"/>
    <lineage>
        <taxon>Eukaryota</taxon>
        <taxon>Fungi</taxon>
        <taxon>Fungi incertae sedis</taxon>
        <taxon>Mucoromycota</taxon>
        <taxon>Mucoromycotina</taxon>
        <taxon>Mucoromycetes</taxon>
        <taxon>Mucorales</taxon>
        <taxon>Mucorineae</taxon>
        <taxon>Mucoraceae</taxon>
        <taxon>Apophysomyces</taxon>
    </lineage>
</organism>
<proteinExistence type="predicted"/>
<dbReference type="Pfam" id="PF07716">
    <property type="entry name" value="bZIP_2"/>
    <property type="match status" value="1"/>
</dbReference>
<keyword evidence="5" id="KW-1185">Reference proteome</keyword>
<dbReference type="AlphaFoldDB" id="A0A8H7BPX3"/>
<evidence type="ECO:0000256" key="1">
    <source>
        <dbReference type="SAM" id="Coils"/>
    </source>
</evidence>